<comment type="caution">
    <text evidence="9">The sequence shown here is derived from an EMBL/GenBank/DDBJ whole genome shotgun (WGS) entry which is preliminary data.</text>
</comment>
<organism evidence="9 10">
    <name type="scientific">Rhypophila decipiens</name>
    <dbReference type="NCBI Taxonomy" id="261697"/>
    <lineage>
        <taxon>Eukaryota</taxon>
        <taxon>Fungi</taxon>
        <taxon>Dikarya</taxon>
        <taxon>Ascomycota</taxon>
        <taxon>Pezizomycotina</taxon>
        <taxon>Sordariomycetes</taxon>
        <taxon>Sordariomycetidae</taxon>
        <taxon>Sordariales</taxon>
        <taxon>Naviculisporaceae</taxon>
        <taxon>Rhypophila</taxon>
    </lineage>
</organism>
<sequence>MIVAAVSAIGLTIAICLANTLYKWDHHIWDLQFDDLVTARKVSLAAQLLYLFSSTLAKISILLSYIALAVPDSTLHRASQLTIGFIVLSNMSIFIVILAQCTPVSSYWNIMKVNEDCHITEGHFLMAQAGMTVIMDLLVWILPLPTLYKARLPLRQRIALIVLFSFGAVVVVAACLRTYWLWWAVIISWDMTWDCYDEWIWTAVEVHLGIICGCVPWGRSLVNLWGDKKRRQKEREQIASAEGEEYALSGGKKSQTSGSKVGQGHSAGGTGVRSGHDPMDYTVGSPSTYTCTVDAEAGPGSAQWWDKEAERDSDGSDLIFQRHGSLRQN</sequence>
<feature type="region of interest" description="Disordered" evidence="6">
    <location>
        <begin position="243"/>
        <end position="329"/>
    </location>
</feature>
<feature type="transmembrane region" description="Helical" evidence="7">
    <location>
        <begin position="200"/>
        <end position="225"/>
    </location>
</feature>
<evidence type="ECO:0000256" key="6">
    <source>
        <dbReference type="SAM" id="MobiDB-lite"/>
    </source>
</evidence>
<feature type="compositionally biased region" description="Basic and acidic residues" evidence="6">
    <location>
        <begin position="305"/>
        <end position="314"/>
    </location>
</feature>
<dbReference type="Proteomes" id="UP001301769">
    <property type="component" value="Unassembled WGS sequence"/>
</dbReference>
<dbReference type="EMBL" id="MU858102">
    <property type="protein sequence ID" value="KAK4213888.1"/>
    <property type="molecule type" value="Genomic_DNA"/>
</dbReference>
<dbReference type="AlphaFoldDB" id="A0AAN6Y755"/>
<comment type="similarity">
    <text evidence="5">Belongs to the SAT4 family.</text>
</comment>
<protein>
    <recommendedName>
        <fullName evidence="8">Rhodopsin domain-containing protein</fullName>
    </recommendedName>
</protein>
<evidence type="ECO:0000256" key="7">
    <source>
        <dbReference type="SAM" id="Phobius"/>
    </source>
</evidence>
<gene>
    <name evidence="9" type="ORF">QBC37DRAFT_422284</name>
</gene>
<evidence type="ECO:0000256" key="1">
    <source>
        <dbReference type="ARBA" id="ARBA00004141"/>
    </source>
</evidence>
<feature type="transmembrane region" description="Helical" evidence="7">
    <location>
        <begin position="158"/>
        <end position="180"/>
    </location>
</feature>
<feature type="transmembrane region" description="Helical" evidence="7">
    <location>
        <begin position="125"/>
        <end position="146"/>
    </location>
</feature>
<keyword evidence="3 7" id="KW-1133">Transmembrane helix</keyword>
<dbReference type="PANTHER" id="PTHR33048:SF129">
    <property type="entry name" value="INTEGRAL MEMBRANE PROTEIN-RELATED"/>
    <property type="match status" value="1"/>
</dbReference>
<evidence type="ECO:0000256" key="5">
    <source>
        <dbReference type="ARBA" id="ARBA00038359"/>
    </source>
</evidence>
<name>A0AAN6Y755_9PEZI</name>
<dbReference type="Pfam" id="PF20684">
    <property type="entry name" value="Fung_rhodopsin"/>
    <property type="match status" value="1"/>
</dbReference>
<reference evidence="9" key="1">
    <citation type="journal article" date="2023" name="Mol. Phylogenet. Evol.">
        <title>Genome-scale phylogeny and comparative genomics of the fungal order Sordariales.</title>
        <authorList>
            <person name="Hensen N."/>
            <person name="Bonometti L."/>
            <person name="Westerberg I."/>
            <person name="Brannstrom I.O."/>
            <person name="Guillou S."/>
            <person name="Cros-Aarteil S."/>
            <person name="Calhoun S."/>
            <person name="Haridas S."/>
            <person name="Kuo A."/>
            <person name="Mondo S."/>
            <person name="Pangilinan J."/>
            <person name="Riley R."/>
            <person name="LaButti K."/>
            <person name="Andreopoulos B."/>
            <person name="Lipzen A."/>
            <person name="Chen C."/>
            <person name="Yan M."/>
            <person name="Daum C."/>
            <person name="Ng V."/>
            <person name="Clum A."/>
            <person name="Steindorff A."/>
            <person name="Ohm R.A."/>
            <person name="Martin F."/>
            <person name="Silar P."/>
            <person name="Natvig D.O."/>
            <person name="Lalanne C."/>
            <person name="Gautier V."/>
            <person name="Ament-Velasquez S.L."/>
            <person name="Kruys A."/>
            <person name="Hutchinson M.I."/>
            <person name="Powell A.J."/>
            <person name="Barry K."/>
            <person name="Miller A.N."/>
            <person name="Grigoriev I.V."/>
            <person name="Debuchy R."/>
            <person name="Gladieux P."/>
            <person name="Hiltunen Thoren M."/>
            <person name="Johannesson H."/>
        </authorList>
    </citation>
    <scope>NUCLEOTIDE SEQUENCE</scope>
    <source>
        <strain evidence="9">PSN293</strain>
    </source>
</reference>
<keyword evidence="10" id="KW-1185">Reference proteome</keyword>
<feature type="transmembrane region" description="Helical" evidence="7">
    <location>
        <begin position="42"/>
        <end position="69"/>
    </location>
</feature>
<evidence type="ECO:0000313" key="9">
    <source>
        <dbReference type="EMBL" id="KAK4213888.1"/>
    </source>
</evidence>
<evidence type="ECO:0000256" key="2">
    <source>
        <dbReference type="ARBA" id="ARBA00022692"/>
    </source>
</evidence>
<keyword evidence="4 7" id="KW-0472">Membrane</keyword>
<proteinExistence type="inferred from homology"/>
<feature type="transmembrane region" description="Helical" evidence="7">
    <location>
        <begin position="81"/>
        <end position="105"/>
    </location>
</feature>
<evidence type="ECO:0000259" key="8">
    <source>
        <dbReference type="Pfam" id="PF20684"/>
    </source>
</evidence>
<dbReference type="InterPro" id="IPR049326">
    <property type="entry name" value="Rhodopsin_dom_fungi"/>
</dbReference>
<feature type="compositionally biased region" description="Low complexity" evidence="6">
    <location>
        <begin position="249"/>
        <end position="264"/>
    </location>
</feature>
<evidence type="ECO:0000256" key="3">
    <source>
        <dbReference type="ARBA" id="ARBA00022989"/>
    </source>
</evidence>
<dbReference type="PANTHER" id="PTHR33048">
    <property type="entry name" value="PTH11-LIKE INTEGRAL MEMBRANE PROTEIN (AFU_ORTHOLOGUE AFUA_5G11245)"/>
    <property type="match status" value="1"/>
</dbReference>
<feature type="domain" description="Rhodopsin" evidence="8">
    <location>
        <begin position="1"/>
        <end position="222"/>
    </location>
</feature>
<reference evidence="9" key="2">
    <citation type="submission" date="2023-05" db="EMBL/GenBank/DDBJ databases">
        <authorList>
            <consortium name="Lawrence Berkeley National Laboratory"/>
            <person name="Steindorff A."/>
            <person name="Hensen N."/>
            <person name="Bonometti L."/>
            <person name="Westerberg I."/>
            <person name="Brannstrom I.O."/>
            <person name="Guillou S."/>
            <person name="Cros-Aarteil S."/>
            <person name="Calhoun S."/>
            <person name="Haridas S."/>
            <person name="Kuo A."/>
            <person name="Mondo S."/>
            <person name="Pangilinan J."/>
            <person name="Riley R."/>
            <person name="Labutti K."/>
            <person name="Andreopoulos B."/>
            <person name="Lipzen A."/>
            <person name="Chen C."/>
            <person name="Yanf M."/>
            <person name="Daum C."/>
            <person name="Ng V."/>
            <person name="Clum A."/>
            <person name="Ohm R."/>
            <person name="Martin F."/>
            <person name="Silar P."/>
            <person name="Natvig D."/>
            <person name="Lalanne C."/>
            <person name="Gautier V."/>
            <person name="Ament-Velasquez S.L."/>
            <person name="Kruys A."/>
            <person name="Hutchinson M.I."/>
            <person name="Powell A.J."/>
            <person name="Barry K."/>
            <person name="Miller A.N."/>
            <person name="Grigoriev I.V."/>
            <person name="Debuchy R."/>
            <person name="Gladieux P."/>
            <person name="Thoren M.H."/>
            <person name="Johannesson H."/>
        </authorList>
    </citation>
    <scope>NUCLEOTIDE SEQUENCE</scope>
    <source>
        <strain evidence="9">PSN293</strain>
    </source>
</reference>
<dbReference type="GO" id="GO:0016020">
    <property type="term" value="C:membrane"/>
    <property type="evidence" value="ECO:0007669"/>
    <property type="project" value="UniProtKB-SubCell"/>
</dbReference>
<accession>A0AAN6Y755</accession>
<dbReference type="InterPro" id="IPR052337">
    <property type="entry name" value="SAT4-like"/>
</dbReference>
<evidence type="ECO:0000313" key="10">
    <source>
        <dbReference type="Proteomes" id="UP001301769"/>
    </source>
</evidence>
<comment type="subcellular location">
    <subcellularLocation>
        <location evidence="1">Membrane</location>
        <topology evidence="1">Multi-pass membrane protein</topology>
    </subcellularLocation>
</comment>
<evidence type="ECO:0000256" key="4">
    <source>
        <dbReference type="ARBA" id="ARBA00023136"/>
    </source>
</evidence>
<keyword evidence="2 7" id="KW-0812">Transmembrane</keyword>